<dbReference type="InterPro" id="IPR054058">
    <property type="entry name" value="HTH_67"/>
</dbReference>
<sequence length="242" mass="24799">MTAVSTAADTRDVVHGLGGAFLTSPELAEQEAAAGQPAGVLRLVGRASALGAPTPAVATEALGVHPAQVVEQAHADCTLLAEDALAAYLEGLRQWSATALAGATTPDRTADLIFEVVDHAGAGGLLLFAGLRAADRPHGGPQRLGHALMLLRELRGGLHFAALRACGIPVPVALLADPRAEPLADLGWTPAEVDALTAAAAALPHLHARWEAAEEATNLRTDELLAVLGPARTELHMALLAI</sequence>
<protein>
    <submittedName>
        <fullName evidence="1">Uncharacterized protein</fullName>
    </submittedName>
</protein>
<organism evidence="1 2">
    <name type="scientific">Actinokineospora bangkokensis</name>
    <dbReference type="NCBI Taxonomy" id="1193682"/>
    <lineage>
        <taxon>Bacteria</taxon>
        <taxon>Bacillati</taxon>
        <taxon>Actinomycetota</taxon>
        <taxon>Actinomycetes</taxon>
        <taxon>Pseudonocardiales</taxon>
        <taxon>Pseudonocardiaceae</taxon>
        <taxon>Actinokineospora</taxon>
    </lineage>
</organism>
<proteinExistence type="predicted"/>
<dbReference type="RefSeq" id="WP_075977478.1">
    <property type="nucleotide sequence ID" value="NZ_MKQR01000026.1"/>
</dbReference>
<keyword evidence="2" id="KW-1185">Reference proteome</keyword>
<gene>
    <name evidence="1" type="ORF">BJP25_30005</name>
</gene>
<evidence type="ECO:0000313" key="2">
    <source>
        <dbReference type="Proteomes" id="UP000186040"/>
    </source>
</evidence>
<dbReference type="STRING" id="1193682.BJP25_30005"/>
<dbReference type="OrthoDB" id="3820010at2"/>
<reference evidence="1 2" key="1">
    <citation type="submission" date="2016-10" db="EMBL/GenBank/DDBJ databases">
        <title>The Draft Genome Sequence of Actinokineospora bangkokensis 44EHWT reveals the biosynthetic pathway of antifungal compounds Thailandins with unusual extender unit butylmalonyl-CoA.</title>
        <authorList>
            <person name="Greule A."/>
            <person name="Intra B."/>
            <person name="Flemming S."/>
            <person name="Rommel M.G."/>
            <person name="Panbangred W."/>
            <person name="Bechthold A."/>
        </authorList>
    </citation>
    <scope>NUCLEOTIDE SEQUENCE [LARGE SCALE GENOMIC DNA]</scope>
    <source>
        <strain evidence="1 2">44EHW</strain>
    </source>
</reference>
<dbReference type="Pfam" id="PF21863">
    <property type="entry name" value="HTH_67"/>
    <property type="match status" value="1"/>
</dbReference>
<dbReference type="AlphaFoldDB" id="A0A1Q9LFJ3"/>
<accession>A0A1Q9LFJ3</accession>
<dbReference type="Proteomes" id="UP000186040">
    <property type="component" value="Unassembled WGS sequence"/>
</dbReference>
<name>A0A1Q9LFJ3_9PSEU</name>
<dbReference type="EMBL" id="MKQR01000026">
    <property type="protein sequence ID" value="OLR90807.1"/>
    <property type="molecule type" value="Genomic_DNA"/>
</dbReference>
<evidence type="ECO:0000313" key="1">
    <source>
        <dbReference type="EMBL" id="OLR90807.1"/>
    </source>
</evidence>
<comment type="caution">
    <text evidence="1">The sequence shown here is derived from an EMBL/GenBank/DDBJ whole genome shotgun (WGS) entry which is preliminary data.</text>
</comment>